<organism evidence="3 4">
    <name type="scientific">Rhizobium oryziradicis</name>
    <dbReference type="NCBI Taxonomy" id="1867956"/>
    <lineage>
        <taxon>Bacteria</taxon>
        <taxon>Pseudomonadati</taxon>
        <taxon>Pseudomonadota</taxon>
        <taxon>Alphaproteobacteria</taxon>
        <taxon>Hyphomicrobiales</taxon>
        <taxon>Rhizobiaceae</taxon>
        <taxon>Rhizobium/Agrobacterium group</taxon>
        <taxon>Rhizobium</taxon>
    </lineage>
</organism>
<reference evidence="3 4" key="1">
    <citation type="submission" date="2016-09" db="EMBL/GenBank/DDBJ databases">
        <title>Rhizobium oryziradicis sp. nov., isolated from the root of rice.</title>
        <authorList>
            <person name="Zhao J."/>
            <person name="Zhang X."/>
        </authorList>
    </citation>
    <scope>NUCLEOTIDE SEQUENCE [LARGE SCALE GENOMIC DNA]</scope>
    <source>
        <strain evidence="3 4">N19</strain>
    </source>
</reference>
<dbReference type="SUPFAM" id="SSF50475">
    <property type="entry name" value="FMN-binding split barrel"/>
    <property type="match status" value="1"/>
</dbReference>
<dbReference type="InterPro" id="IPR050268">
    <property type="entry name" value="NADH-dep_flavin_reductase"/>
</dbReference>
<dbReference type="SMART" id="SM00903">
    <property type="entry name" value="Flavin_Reduct"/>
    <property type="match status" value="1"/>
</dbReference>
<dbReference type="GO" id="GO:0042602">
    <property type="term" value="F:riboflavin reductase (NADPH) activity"/>
    <property type="evidence" value="ECO:0007669"/>
    <property type="project" value="TreeGrafter"/>
</dbReference>
<evidence type="ECO:0000256" key="1">
    <source>
        <dbReference type="ARBA" id="ARBA00023002"/>
    </source>
</evidence>
<dbReference type="Proteomes" id="UP000186894">
    <property type="component" value="Unassembled WGS sequence"/>
</dbReference>
<sequence>MTTPQTAPEISPKAQAFRDGMSRLGAAVNIVTTDGPAGRHGLTVSAVCSVTDTPPTLLVCINKSSHAHNAFVENKVLCVNVLSPSHEELSRAFARWTGEDRFAKTEWHSNGTGAPVLADAAVAFDCRIVECQTRGTHTVFFCEVMATELAEGNTDGLVWFSRRFHPLEAS</sequence>
<dbReference type="EMBL" id="MKIM01000029">
    <property type="protein sequence ID" value="OLP43002.1"/>
    <property type="molecule type" value="Genomic_DNA"/>
</dbReference>
<evidence type="ECO:0000259" key="2">
    <source>
        <dbReference type="SMART" id="SM00903"/>
    </source>
</evidence>
<dbReference type="RefSeq" id="WP_075641210.1">
    <property type="nucleotide sequence ID" value="NZ_MKIM01000029.1"/>
</dbReference>
<dbReference type="PANTHER" id="PTHR30466:SF1">
    <property type="entry name" value="FMN REDUCTASE (NADH) RUTF"/>
    <property type="match status" value="1"/>
</dbReference>
<dbReference type="Pfam" id="PF01613">
    <property type="entry name" value="Flavin_Reduct"/>
    <property type="match status" value="1"/>
</dbReference>
<feature type="domain" description="Flavin reductase like" evidence="2">
    <location>
        <begin position="21"/>
        <end position="166"/>
    </location>
</feature>
<dbReference type="InterPro" id="IPR002563">
    <property type="entry name" value="Flavin_Rdtase-like_dom"/>
</dbReference>
<dbReference type="PANTHER" id="PTHR30466">
    <property type="entry name" value="FLAVIN REDUCTASE"/>
    <property type="match status" value="1"/>
</dbReference>
<gene>
    <name evidence="3" type="ORF">BJF95_13835</name>
</gene>
<dbReference type="Gene3D" id="2.30.110.10">
    <property type="entry name" value="Electron Transport, Fmn-binding Protein, Chain A"/>
    <property type="match status" value="1"/>
</dbReference>
<comment type="caution">
    <text evidence="3">The sequence shown here is derived from an EMBL/GenBank/DDBJ whole genome shotgun (WGS) entry which is preliminary data.</text>
</comment>
<keyword evidence="1" id="KW-0560">Oxidoreductase</keyword>
<dbReference type="GO" id="GO:0006208">
    <property type="term" value="P:pyrimidine nucleobase catabolic process"/>
    <property type="evidence" value="ECO:0007669"/>
    <property type="project" value="TreeGrafter"/>
</dbReference>
<dbReference type="GO" id="GO:0010181">
    <property type="term" value="F:FMN binding"/>
    <property type="evidence" value="ECO:0007669"/>
    <property type="project" value="InterPro"/>
</dbReference>
<dbReference type="AlphaFoldDB" id="A0A1Q8ZMM2"/>
<name>A0A1Q8ZMM2_9HYPH</name>
<accession>A0A1Q8ZMM2</accession>
<evidence type="ECO:0000313" key="3">
    <source>
        <dbReference type="EMBL" id="OLP43002.1"/>
    </source>
</evidence>
<evidence type="ECO:0000313" key="4">
    <source>
        <dbReference type="Proteomes" id="UP000186894"/>
    </source>
</evidence>
<dbReference type="InterPro" id="IPR012349">
    <property type="entry name" value="Split_barrel_FMN-bd"/>
</dbReference>
<proteinExistence type="predicted"/>
<dbReference type="OrthoDB" id="9789254at2"/>
<dbReference type="STRING" id="1867956.BJF95_13835"/>
<protein>
    <submittedName>
        <fullName evidence="3">Flavin reductase</fullName>
    </submittedName>
</protein>
<keyword evidence="4" id="KW-1185">Reference proteome</keyword>